<feature type="region of interest" description="Disordered" evidence="2">
    <location>
        <begin position="108"/>
        <end position="127"/>
    </location>
</feature>
<dbReference type="Proteomes" id="UP000004778">
    <property type="component" value="Unassembled WGS sequence"/>
</dbReference>
<comment type="caution">
    <text evidence="3">The sequence shown here is derived from an EMBL/GenBank/DDBJ whole genome shotgun (WGS) entry which is preliminary data.</text>
</comment>
<evidence type="ECO:0000256" key="2">
    <source>
        <dbReference type="SAM" id="MobiDB-lite"/>
    </source>
</evidence>
<dbReference type="AlphaFoldDB" id="C0W418"/>
<proteinExistence type="predicted"/>
<sequence length="242" mass="25128">MGVLLGVGVVAALTVLPWWPALVPGALLAVSMAAGRRAALAGQDAERRERRRIAELEAELERLAGQSSTQAKALASSQKVAQAEVTALAASDSAALTEVADEVPPVAATATATAGREEPTAGESAPVQAARESAVALKIMATRPAAPVEETESKPAAAAREASTQTPPQGWHPVKVPAPTYTLVATAPRRRVEELEETAAPSAPVPMRPKAVRSLATREVGEELRQPIDLDAILQRRRAAGA</sequence>
<dbReference type="EMBL" id="ACFH01000040">
    <property type="protein sequence ID" value="EEH66513.1"/>
    <property type="molecule type" value="Genomic_DNA"/>
</dbReference>
<name>C0W418_9ACTO</name>
<keyword evidence="4" id="KW-1185">Reference proteome</keyword>
<dbReference type="eggNOG" id="ENOG5032RMN">
    <property type="taxonomic scope" value="Bacteria"/>
</dbReference>
<dbReference type="HOGENOM" id="CLU_1145323_0_0_11"/>
<reference evidence="3 4" key="1">
    <citation type="submission" date="2009-01" db="EMBL/GenBank/DDBJ databases">
        <authorList>
            <person name="Qin X."/>
            <person name="Bachman B."/>
            <person name="Battles P."/>
            <person name="Bell A."/>
            <person name="Bess C."/>
            <person name="Bickham C."/>
            <person name="Chaboub L."/>
            <person name="Chen D."/>
            <person name="Coyle M."/>
            <person name="Deiros D.R."/>
            <person name="Dinh H."/>
            <person name="Forbes L."/>
            <person name="Fowler G."/>
            <person name="Francisco L."/>
            <person name="Fu Q."/>
            <person name="Gubbala S."/>
            <person name="Hale W."/>
            <person name="Han Y."/>
            <person name="Hemphill L."/>
            <person name="Highlander S.K."/>
            <person name="Hirani K."/>
            <person name="Hogues M."/>
            <person name="Jackson L."/>
            <person name="Jakkamsetti A."/>
            <person name="Javaid M."/>
            <person name="Jiang H."/>
            <person name="Korchina V."/>
            <person name="Kovar C."/>
            <person name="Lara F."/>
            <person name="Lee S."/>
            <person name="Mata R."/>
            <person name="Mathew T."/>
            <person name="Moen C."/>
            <person name="Morales K."/>
            <person name="Munidasa M."/>
            <person name="Nazareth L."/>
            <person name="Ngo R."/>
            <person name="Nguyen L."/>
            <person name="Okwuonu G."/>
            <person name="Ongeri F."/>
            <person name="Patil S."/>
            <person name="Petrosino J."/>
            <person name="Pham C."/>
            <person name="Pham P."/>
            <person name="Pu L.-L."/>
            <person name="Puazo M."/>
            <person name="Raj R."/>
            <person name="Reid J."/>
            <person name="Rouhana J."/>
            <person name="Saada N."/>
            <person name="Shang Y."/>
            <person name="Simmons D."/>
            <person name="Thornton R."/>
            <person name="Warren J."/>
            <person name="Weissenberger G."/>
            <person name="Zhang J."/>
            <person name="Zhang L."/>
            <person name="Zhou C."/>
            <person name="Zhu D."/>
            <person name="Muzny D."/>
            <person name="Worley K."/>
            <person name="Gibbs R."/>
        </authorList>
    </citation>
    <scope>NUCLEOTIDE SEQUENCE [LARGE SCALE GENOMIC DNA]</scope>
    <source>
        <strain evidence="3 4">DSM 15434</strain>
    </source>
</reference>
<feature type="region of interest" description="Disordered" evidence="2">
    <location>
        <begin position="144"/>
        <end position="176"/>
    </location>
</feature>
<organism evidence="3 4">
    <name type="scientific">Actinomyces urogenitalis DSM 15434</name>
    <dbReference type="NCBI Taxonomy" id="525246"/>
    <lineage>
        <taxon>Bacteria</taxon>
        <taxon>Bacillati</taxon>
        <taxon>Actinomycetota</taxon>
        <taxon>Actinomycetes</taxon>
        <taxon>Actinomycetales</taxon>
        <taxon>Actinomycetaceae</taxon>
        <taxon>Actinomyces</taxon>
    </lineage>
</organism>
<evidence type="ECO:0000256" key="1">
    <source>
        <dbReference type="SAM" id="Coils"/>
    </source>
</evidence>
<feature type="coiled-coil region" evidence="1">
    <location>
        <begin position="46"/>
        <end position="73"/>
    </location>
</feature>
<evidence type="ECO:0000313" key="4">
    <source>
        <dbReference type="Proteomes" id="UP000004778"/>
    </source>
</evidence>
<evidence type="ECO:0000313" key="3">
    <source>
        <dbReference type="EMBL" id="EEH66513.1"/>
    </source>
</evidence>
<accession>C0W418</accession>
<gene>
    <name evidence="3" type="ORF">HMPREF0058_0612</name>
</gene>
<keyword evidence="1" id="KW-0175">Coiled coil</keyword>
<protein>
    <submittedName>
        <fullName evidence="3">Uncharacterized protein</fullName>
    </submittedName>
</protein>